<feature type="transmembrane region" description="Helical" evidence="3">
    <location>
        <begin position="34"/>
        <end position="49"/>
    </location>
</feature>
<name>A0ABW0QZV7_9BACL</name>
<dbReference type="CDD" id="cd06257">
    <property type="entry name" value="DnaJ"/>
    <property type="match status" value="1"/>
</dbReference>
<dbReference type="InterPro" id="IPR036869">
    <property type="entry name" value="J_dom_sf"/>
</dbReference>
<gene>
    <name evidence="5" type="ORF">ACFPQ4_09310</name>
</gene>
<sequence>MRPLIGCWMFWYILLFEKNKTLKAYRITRLKGDALWYSNALWTLFFLFISGEPNYYFILPIATGICVIHVIVQRPFINEVKVFIKSNFSDNYIRAMFQTWLNQKSNREAFLEELYMFERAVFDKWVAGGGPERERIEEEERRRKRKAEFEEFKNEIKSAWHEMWQELDEKWDNFNRSRQSKQDDYGESNNFEEEYAYKQSHKNFNERITNPNKWALQIMELPTNTTDFNVIRSKYRSLMKLHHPDVGGDELKCKQLIDAYGVLTEAYGKKAS</sequence>
<keyword evidence="3" id="KW-0812">Transmembrane</keyword>
<accession>A0ABW0QZV7</accession>
<keyword evidence="3" id="KW-0472">Membrane</keyword>
<dbReference type="RefSeq" id="WP_378111542.1">
    <property type="nucleotide sequence ID" value="NZ_JBHSNC010000027.1"/>
</dbReference>
<keyword evidence="6" id="KW-1185">Reference proteome</keyword>
<evidence type="ECO:0000259" key="4">
    <source>
        <dbReference type="SMART" id="SM00271"/>
    </source>
</evidence>
<comment type="caution">
    <text evidence="5">The sequence shown here is derived from an EMBL/GenBank/DDBJ whole genome shotgun (WGS) entry which is preliminary data.</text>
</comment>
<reference evidence="6" key="1">
    <citation type="journal article" date="2019" name="Int. J. Syst. Evol. Microbiol.">
        <title>The Global Catalogue of Microorganisms (GCM) 10K type strain sequencing project: providing services to taxonomists for standard genome sequencing and annotation.</title>
        <authorList>
            <consortium name="The Broad Institute Genomics Platform"/>
            <consortium name="The Broad Institute Genome Sequencing Center for Infectious Disease"/>
            <person name="Wu L."/>
            <person name="Ma J."/>
        </authorList>
    </citation>
    <scope>NUCLEOTIDE SEQUENCE [LARGE SCALE GENOMIC DNA]</scope>
    <source>
        <strain evidence="6">CGMCC 1.18578</strain>
    </source>
</reference>
<evidence type="ECO:0000313" key="6">
    <source>
        <dbReference type="Proteomes" id="UP001596108"/>
    </source>
</evidence>
<evidence type="ECO:0000256" key="2">
    <source>
        <dbReference type="ARBA" id="ARBA00023016"/>
    </source>
</evidence>
<dbReference type="Gene3D" id="1.10.287.110">
    <property type="entry name" value="DnaJ domain"/>
    <property type="match status" value="1"/>
</dbReference>
<dbReference type="SUPFAM" id="SSF46565">
    <property type="entry name" value="Chaperone J-domain"/>
    <property type="match status" value="1"/>
</dbReference>
<keyword evidence="3" id="KW-1133">Transmembrane helix</keyword>
<dbReference type="InterPro" id="IPR001623">
    <property type="entry name" value="DnaJ_domain"/>
</dbReference>
<dbReference type="EMBL" id="JBHSNC010000027">
    <property type="protein sequence ID" value="MFC5529645.1"/>
    <property type="molecule type" value="Genomic_DNA"/>
</dbReference>
<evidence type="ECO:0000256" key="3">
    <source>
        <dbReference type="SAM" id="Phobius"/>
    </source>
</evidence>
<dbReference type="SMART" id="SM00271">
    <property type="entry name" value="DnaJ"/>
    <property type="match status" value="1"/>
</dbReference>
<organism evidence="5 6">
    <name type="scientific">Cohnella yongneupensis</name>
    <dbReference type="NCBI Taxonomy" id="425006"/>
    <lineage>
        <taxon>Bacteria</taxon>
        <taxon>Bacillati</taxon>
        <taxon>Bacillota</taxon>
        <taxon>Bacilli</taxon>
        <taxon>Bacillales</taxon>
        <taxon>Paenibacillaceae</taxon>
        <taxon>Cohnella</taxon>
    </lineage>
</organism>
<feature type="transmembrane region" description="Helical" evidence="3">
    <location>
        <begin position="55"/>
        <end position="72"/>
    </location>
</feature>
<keyword evidence="2" id="KW-0346">Stress response</keyword>
<evidence type="ECO:0000313" key="5">
    <source>
        <dbReference type="EMBL" id="MFC5529645.1"/>
    </source>
</evidence>
<keyword evidence="1" id="KW-0235">DNA replication</keyword>
<dbReference type="Proteomes" id="UP001596108">
    <property type="component" value="Unassembled WGS sequence"/>
</dbReference>
<evidence type="ECO:0000256" key="1">
    <source>
        <dbReference type="ARBA" id="ARBA00022705"/>
    </source>
</evidence>
<feature type="domain" description="J" evidence="4">
    <location>
        <begin position="213"/>
        <end position="268"/>
    </location>
</feature>
<proteinExistence type="predicted"/>
<protein>
    <recommendedName>
        <fullName evidence="4">J domain-containing protein</fullName>
    </recommendedName>
</protein>